<evidence type="ECO:0000256" key="1">
    <source>
        <dbReference type="ARBA" id="ARBA00022612"/>
    </source>
</evidence>
<sequence>MATGFSVFVNIGGKVSPSLNAAVSAAKSQVNGLGASLAGMAARINAPFAAVNNHLTDTSKRMAAMQRAGRNATFGVTAPAAWFGANLIKDASEFAKAGNMVEALGEATKQQREELSKLSQDLAGRFDAGGATGIMKSATELLKAGFTFEQTRGALEQVLAASALAGDMTPADVGASLSKTLTQFAMPMKTYEQAMKSSTIVTDRMVYAAVSTVASMKDIAETFKYAGGVASTTGNSLDSVTAMTMAFAKAGVLGSEAGVALRSAIVRLVKMPKGGMKALSRIGMNLADYTQARPVTADSVLTGLKTDGIDASSAKGQIADILKNRGTKDQATISAEITKAVQGTIGSSSAVDANQIAESVNDAVAAAGSKVDITKFMTDLKAKMDAGIATTGDIAQILEARHISRYMALLKTDLPALIKEVTEKSDGYSKKQYEIANQGLPAVLLKLSAAWAKLRNTVVESVGADIANAFTRLADAMQNLAKTNPALLKLAVGFAVAAAAAGPLMFVLGALGRVGLLAMRGLNLAVMALLVPFRLLAVAIVAATGRFAAMMLGFRMLTALGAGATLAALGGSLLALGRAILLFPITALRAITVAMWALVANPVGLIITALVAALTALGVWVYNNWAGIKEFFSAFGKSFVEGVGGANGPLGTMVGHLQSAYNWLSQLLGPLDATGAKWREWGAAVGGAAATGVNTVISAIQRLIGFIGTAIGAAGRLGSAISNLWSSKATPNAPNASPIAGARALGGPVTYGKPYLVGERGPELFVPGQTGRIETNDTLRRLTSDGAAAVAGASSSSSTSNTNSATISIQVAGNGNANDIAREAEAAVYRAFARLESEQRGLLSD</sequence>
<keyword evidence="2" id="KW-0472">Membrane</keyword>
<protein>
    <submittedName>
        <fullName evidence="4">Phage tail protein</fullName>
    </submittedName>
</protein>
<dbReference type="PANTHER" id="PTHR37813">
    <property type="entry name" value="FELS-2 PROPHAGE PROTEIN"/>
    <property type="match status" value="1"/>
</dbReference>
<dbReference type="EMBL" id="LLYA01000170">
    <property type="protein sequence ID" value="KRR21718.1"/>
    <property type="molecule type" value="Genomic_DNA"/>
</dbReference>
<dbReference type="OrthoDB" id="8429573at2"/>
<comment type="caution">
    <text evidence="4">The sequence shown here is derived from an EMBL/GenBank/DDBJ whole genome shotgun (WGS) entry which is preliminary data.</text>
</comment>
<keyword evidence="2" id="KW-1133">Transmembrane helix</keyword>
<feature type="domain" description="Phage tail tape measure protein" evidence="3">
    <location>
        <begin position="131"/>
        <end position="312"/>
    </location>
</feature>
<keyword evidence="5" id="KW-1185">Reference proteome</keyword>
<dbReference type="NCBIfam" id="TIGR01760">
    <property type="entry name" value="tape_meas_TP901"/>
    <property type="match status" value="1"/>
</dbReference>
<keyword evidence="1" id="KW-1188">Viral release from host cell</keyword>
<dbReference type="InterPro" id="IPR010090">
    <property type="entry name" value="Phage_tape_meas"/>
</dbReference>
<evidence type="ECO:0000256" key="2">
    <source>
        <dbReference type="SAM" id="Phobius"/>
    </source>
</evidence>
<evidence type="ECO:0000313" key="4">
    <source>
        <dbReference type="EMBL" id="KRR21718.1"/>
    </source>
</evidence>
<reference evidence="4 5" key="1">
    <citation type="submission" date="2014-03" db="EMBL/GenBank/DDBJ databases">
        <title>Bradyrhizobium valentinum sp. nov., isolated from effective nodules of Lupinus mariae-josephae, a lupine endemic of basic-lime soils in Eastern Spain.</title>
        <authorList>
            <person name="Duran D."/>
            <person name="Rey L."/>
            <person name="Navarro A."/>
            <person name="Busquets A."/>
            <person name="Imperial J."/>
            <person name="Ruiz-Argueso T."/>
        </authorList>
    </citation>
    <scope>NUCLEOTIDE SEQUENCE [LARGE SCALE GENOMIC DNA]</scope>
    <source>
        <strain evidence="4 5">Ro19</strain>
    </source>
</reference>
<organism evidence="4 5">
    <name type="scientific">Bradyrhizobium retamae</name>
    <dbReference type="NCBI Taxonomy" id="1300035"/>
    <lineage>
        <taxon>Bacteria</taxon>
        <taxon>Pseudomonadati</taxon>
        <taxon>Pseudomonadota</taxon>
        <taxon>Alphaproteobacteria</taxon>
        <taxon>Hyphomicrobiales</taxon>
        <taxon>Nitrobacteraceae</taxon>
        <taxon>Bradyrhizobium</taxon>
    </lineage>
</organism>
<keyword evidence="2" id="KW-0812">Transmembrane</keyword>
<dbReference type="AlphaFoldDB" id="A0A0R3MWR6"/>
<feature type="transmembrane region" description="Helical" evidence="2">
    <location>
        <begin position="486"/>
        <end position="510"/>
    </location>
</feature>
<evidence type="ECO:0000313" key="5">
    <source>
        <dbReference type="Proteomes" id="UP000052023"/>
    </source>
</evidence>
<dbReference type="Pfam" id="PF10145">
    <property type="entry name" value="PhageMin_Tail"/>
    <property type="match status" value="1"/>
</dbReference>
<feature type="transmembrane region" description="Helical" evidence="2">
    <location>
        <begin position="522"/>
        <end position="541"/>
    </location>
</feature>
<gene>
    <name evidence="4" type="ORF">CQ13_06615</name>
</gene>
<name>A0A0R3MWR6_9BRAD</name>
<evidence type="ECO:0000259" key="3">
    <source>
        <dbReference type="Pfam" id="PF10145"/>
    </source>
</evidence>
<dbReference type="RefSeq" id="WP_057845617.1">
    <property type="nucleotide sequence ID" value="NZ_LLYA01000170.1"/>
</dbReference>
<dbReference type="Proteomes" id="UP000052023">
    <property type="component" value="Unassembled WGS sequence"/>
</dbReference>
<dbReference type="PANTHER" id="PTHR37813:SF1">
    <property type="entry name" value="FELS-2 PROPHAGE PROTEIN"/>
    <property type="match status" value="1"/>
</dbReference>
<accession>A0A0R3MWR6</accession>
<proteinExistence type="predicted"/>
<feature type="transmembrane region" description="Helical" evidence="2">
    <location>
        <begin position="605"/>
        <end position="622"/>
    </location>
</feature>